<dbReference type="Gene3D" id="1.10.10.10">
    <property type="entry name" value="Winged helix-like DNA-binding domain superfamily/Winged helix DNA-binding domain"/>
    <property type="match status" value="1"/>
</dbReference>
<dbReference type="GO" id="GO:0000976">
    <property type="term" value="F:transcription cis-regulatory region binding"/>
    <property type="evidence" value="ECO:0007669"/>
    <property type="project" value="TreeGrafter"/>
</dbReference>
<dbReference type="Proteomes" id="UP000068164">
    <property type="component" value="Unassembled WGS sequence"/>
</dbReference>
<evidence type="ECO:0000313" key="8">
    <source>
        <dbReference type="EMBL" id="KWV59799.1"/>
    </source>
</evidence>
<proteinExistence type="predicted"/>
<dbReference type="InterPro" id="IPR016032">
    <property type="entry name" value="Sig_transdc_resp-reg_C-effctor"/>
</dbReference>
<dbReference type="SMART" id="SM00448">
    <property type="entry name" value="REC"/>
    <property type="match status" value="1"/>
</dbReference>
<dbReference type="Gene3D" id="3.40.50.2300">
    <property type="match status" value="1"/>
</dbReference>
<organism evidence="8 9">
    <name type="scientific">Rhizobium altiplani</name>
    <dbReference type="NCBI Taxonomy" id="1864509"/>
    <lineage>
        <taxon>Bacteria</taxon>
        <taxon>Pseudomonadati</taxon>
        <taxon>Pseudomonadota</taxon>
        <taxon>Alphaproteobacteria</taxon>
        <taxon>Hyphomicrobiales</taxon>
        <taxon>Rhizobiaceae</taxon>
        <taxon>Rhizobium/Agrobacterium group</taxon>
        <taxon>Rhizobium</taxon>
    </lineage>
</organism>
<dbReference type="InterPro" id="IPR011006">
    <property type="entry name" value="CheY-like_superfamily"/>
</dbReference>
<evidence type="ECO:0000256" key="3">
    <source>
        <dbReference type="ARBA" id="ARBA00023125"/>
    </source>
</evidence>
<evidence type="ECO:0000256" key="1">
    <source>
        <dbReference type="ARBA" id="ARBA00022553"/>
    </source>
</evidence>
<dbReference type="PANTHER" id="PTHR48111">
    <property type="entry name" value="REGULATOR OF RPOS"/>
    <property type="match status" value="1"/>
</dbReference>
<keyword evidence="2" id="KW-0902">Two-component regulatory system</keyword>
<dbReference type="InterPro" id="IPR001867">
    <property type="entry name" value="OmpR/PhoB-type_DNA-bd"/>
</dbReference>
<accession>A0A109K2V4</accession>
<feature type="domain" description="Response regulatory" evidence="6">
    <location>
        <begin position="15"/>
        <end position="131"/>
    </location>
</feature>
<comment type="caution">
    <text evidence="8">The sequence shown here is derived from an EMBL/GenBank/DDBJ whole genome shotgun (WGS) entry which is preliminary data.</text>
</comment>
<dbReference type="CDD" id="cd00383">
    <property type="entry name" value="trans_reg_C"/>
    <property type="match status" value="1"/>
</dbReference>
<dbReference type="SUPFAM" id="SSF46894">
    <property type="entry name" value="C-terminal effector domain of the bipartite response regulators"/>
    <property type="match status" value="1"/>
</dbReference>
<keyword evidence="9" id="KW-1185">Reference proteome</keyword>
<keyword evidence="3 5" id="KW-0238">DNA-binding</keyword>
<dbReference type="SMART" id="SM00862">
    <property type="entry name" value="Trans_reg_C"/>
    <property type="match status" value="1"/>
</dbReference>
<comment type="caution">
    <text evidence="4">Lacks conserved residue(s) required for the propagation of feature annotation.</text>
</comment>
<dbReference type="EMBL" id="LNCD01000005">
    <property type="protein sequence ID" value="KWV59799.1"/>
    <property type="molecule type" value="Genomic_DNA"/>
</dbReference>
<protein>
    <submittedName>
        <fullName evidence="8">Two-component system response regulator</fullName>
    </submittedName>
</protein>
<feature type="domain" description="OmpR/PhoB-type" evidence="7">
    <location>
        <begin position="143"/>
        <end position="241"/>
    </location>
</feature>
<dbReference type="PANTHER" id="PTHR48111:SF40">
    <property type="entry name" value="PHOSPHATE REGULON TRANSCRIPTIONAL REGULATORY PROTEIN PHOB"/>
    <property type="match status" value="1"/>
</dbReference>
<dbReference type="RefSeq" id="WP_028748998.1">
    <property type="nucleotide sequence ID" value="NZ_LNCD01000005.1"/>
</dbReference>
<dbReference type="PROSITE" id="PS51755">
    <property type="entry name" value="OMPR_PHOB"/>
    <property type="match status" value="1"/>
</dbReference>
<dbReference type="SUPFAM" id="SSF52172">
    <property type="entry name" value="CheY-like"/>
    <property type="match status" value="1"/>
</dbReference>
<dbReference type="GO" id="GO:0032993">
    <property type="term" value="C:protein-DNA complex"/>
    <property type="evidence" value="ECO:0007669"/>
    <property type="project" value="TreeGrafter"/>
</dbReference>
<dbReference type="Pfam" id="PF00486">
    <property type="entry name" value="Trans_reg_C"/>
    <property type="match status" value="1"/>
</dbReference>
<dbReference type="AlphaFoldDB" id="A0A109K2V4"/>
<sequence>MSNDATSPGSLPPPMVLIAAADDSFRTFLEYTVKSKGLVVTGVSDGEALAKRLQTIAPDLLLLESRMPGVETQTLCERLRLDRRTRSMSIIALAAEGDEASRQKMLESGADQYLSRPFSPETLMTSIGAIWHDANRDLALGPRELLAFLDLELDVSSYRVRRNGRTIHLAPTEFRLLHHLMKNPYTVYSRDELRDAAWLRAVHVGPRTIDVHIGRLRAALNTVGGRHLIRTVWSVGYALSE</sequence>
<evidence type="ECO:0000259" key="6">
    <source>
        <dbReference type="PROSITE" id="PS50110"/>
    </source>
</evidence>
<dbReference type="GO" id="GO:0006355">
    <property type="term" value="P:regulation of DNA-templated transcription"/>
    <property type="evidence" value="ECO:0007669"/>
    <property type="project" value="InterPro"/>
</dbReference>
<reference evidence="8 9" key="1">
    <citation type="submission" date="2015-11" db="EMBL/GenBank/DDBJ databases">
        <title>Draft Genome Sequence of the Strain BR 10423 (Rhizobium sp.) isolated from nodules of Mimosa pudica.</title>
        <authorList>
            <person name="Barauna A.C."/>
            <person name="Zilli J.E."/>
            <person name="Simoes-Araujo J.L."/>
            <person name="Reis V.M."/>
            <person name="James E.K."/>
            <person name="Reis F.B.Jr."/>
            <person name="Rouws L.F."/>
            <person name="Passos S.R."/>
            <person name="Gois S.R."/>
        </authorList>
    </citation>
    <scope>NUCLEOTIDE SEQUENCE [LARGE SCALE GENOMIC DNA]</scope>
    <source>
        <strain evidence="8 9">BR10423</strain>
    </source>
</reference>
<feature type="DNA-binding region" description="OmpR/PhoB-type" evidence="5">
    <location>
        <begin position="143"/>
        <end position="241"/>
    </location>
</feature>
<dbReference type="Pfam" id="PF00072">
    <property type="entry name" value="Response_reg"/>
    <property type="match status" value="1"/>
</dbReference>
<dbReference type="InterPro" id="IPR001789">
    <property type="entry name" value="Sig_transdc_resp-reg_receiver"/>
</dbReference>
<keyword evidence="1" id="KW-0597">Phosphoprotein</keyword>
<gene>
    <name evidence="8" type="ORF">AS026_27810</name>
</gene>
<dbReference type="PROSITE" id="PS50110">
    <property type="entry name" value="RESPONSE_REGULATORY"/>
    <property type="match status" value="1"/>
</dbReference>
<dbReference type="GO" id="GO:0000156">
    <property type="term" value="F:phosphorelay response regulator activity"/>
    <property type="evidence" value="ECO:0007669"/>
    <property type="project" value="TreeGrafter"/>
</dbReference>
<evidence type="ECO:0000256" key="4">
    <source>
        <dbReference type="PROSITE-ProRule" id="PRU00169"/>
    </source>
</evidence>
<evidence type="ECO:0000256" key="5">
    <source>
        <dbReference type="PROSITE-ProRule" id="PRU01091"/>
    </source>
</evidence>
<evidence type="ECO:0000256" key="2">
    <source>
        <dbReference type="ARBA" id="ARBA00023012"/>
    </source>
</evidence>
<dbReference type="InterPro" id="IPR039420">
    <property type="entry name" value="WalR-like"/>
</dbReference>
<evidence type="ECO:0000313" key="9">
    <source>
        <dbReference type="Proteomes" id="UP000068164"/>
    </source>
</evidence>
<name>A0A109K2V4_9HYPH</name>
<evidence type="ECO:0000259" key="7">
    <source>
        <dbReference type="PROSITE" id="PS51755"/>
    </source>
</evidence>
<dbReference type="GO" id="GO:0005829">
    <property type="term" value="C:cytosol"/>
    <property type="evidence" value="ECO:0007669"/>
    <property type="project" value="TreeGrafter"/>
</dbReference>
<dbReference type="OrthoDB" id="8927943at2"/>
<dbReference type="InterPro" id="IPR036388">
    <property type="entry name" value="WH-like_DNA-bd_sf"/>
</dbReference>